<evidence type="ECO:0000313" key="10">
    <source>
        <dbReference type="Proteomes" id="UP000016496"/>
    </source>
</evidence>
<organism evidence="9 10">
    <name type="scientific">Bacteroides pyogenes F0041</name>
    <dbReference type="NCBI Taxonomy" id="1321819"/>
    <lineage>
        <taxon>Bacteria</taxon>
        <taxon>Pseudomonadati</taxon>
        <taxon>Bacteroidota</taxon>
        <taxon>Bacteroidia</taxon>
        <taxon>Bacteroidales</taxon>
        <taxon>Bacteroidaceae</taxon>
        <taxon>Bacteroides</taxon>
    </lineage>
</organism>
<evidence type="ECO:0000256" key="4">
    <source>
        <dbReference type="ARBA" id="ARBA00023136"/>
    </source>
</evidence>
<proteinExistence type="inferred from homology"/>
<dbReference type="HOGENOM" id="CLU_015553_0_3_10"/>
<dbReference type="Proteomes" id="UP000016496">
    <property type="component" value="Unassembled WGS sequence"/>
</dbReference>
<gene>
    <name evidence="9" type="ORF">HMPREF1981_02417</name>
</gene>
<reference evidence="9 10" key="1">
    <citation type="submission" date="2013-08" db="EMBL/GenBank/DDBJ databases">
        <authorList>
            <person name="Weinstock G."/>
            <person name="Sodergren E."/>
            <person name="Wylie T."/>
            <person name="Fulton L."/>
            <person name="Fulton R."/>
            <person name="Fronick C."/>
            <person name="O'Laughlin M."/>
            <person name="Godfrey J."/>
            <person name="Miner T."/>
            <person name="Herter B."/>
            <person name="Appelbaum E."/>
            <person name="Cordes M."/>
            <person name="Lek S."/>
            <person name="Wollam A."/>
            <person name="Pepin K.H."/>
            <person name="Palsikar V.B."/>
            <person name="Mitreva M."/>
            <person name="Wilson R.K."/>
        </authorList>
    </citation>
    <scope>NUCLEOTIDE SEQUENCE [LARGE SCALE GENOMIC DNA]</scope>
    <source>
        <strain evidence="9 10">F0041</strain>
    </source>
</reference>
<keyword evidence="3 6" id="KW-0732">Signal</keyword>
<evidence type="ECO:0000256" key="3">
    <source>
        <dbReference type="ARBA" id="ARBA00022729"/>
    </source>
</evidence>
<dbReference type="Gene3D" id="1.25.40.390">
    <property type="match status" value="1"/>
</dbReference>
<dbReference type="Pfam" id="PF14322">
    <property type="entry name" value="SusD-like_3"/>
    <property type="match status" value="1"/>
</dbReference>
<feature type="domain" description="SusD-like N-terminal" evidence="8">
    <location>
        <begin position="115"/>
        <end position="243"/>
    </location>
</feature>
<dbReference type="Pfam" id="PF07980">
    <property type="entry name" value="SusD_RagB"/>
    <property type="match status" value="1"/>
</dbReference>
<feature type="domain" description="RagB/SusD" evidence="7">
    <location>
        <begin position="326"/>
        <end position="613"/>
    </location>
</feature>
<comment type="subcellular location">
    <subcellularLocation>
        <location evidence="1">Cell outer membrane</location>
    </subcellularLocation>
</comment>
<accession>U2C1T8</accession>
<evidence type="ECO:0000259" key="7">
    <source>
        <dbReference type="Pfam" id="PF07980"/>
    </source>
</evidence>
<evidence type="ECO:0000259" key="8">
    <source>
        <dbReference type="Pfam" id="PF14322"/>
    </source>
</evidence>
<evidence type="ECO:0000313" key="9">
    <source>
        <dbReference type="EMBL" id="ERI84429.1"/>
    </source>
</evidence>
<dbReference type="RefSeq" id="WP_021645960.1">
    <property type="nucleotide sequence ID" value="NZ_KE993128.1"/>
</dbReference>
<sequence>MKTLRKISIILALCLCTSIFTACSDYLNVSDDLAAELTMKEVFENTSYARRFHRNIYTGIPDVSNIIITSAYAGLNGLDNPWPAVSDELKAAQNNVKSIPTIGYHAGSAALSRWGLYKQIRQANQFMEYAHIIPAKGDQTDFIDEIELSSLKNEARFLRAYYHFLLFELYGPVPIMTEVVSPSSTDLDYYRSSVDEVVDFIDSELNACYEQLPEKEINPDGTPNQDRAGAPTKGAALAILAKLHVYAASPLLNGGYSEAIELKDNQNKQIFPTEKNSKWEKALNALQRLIDYAHTGHYSLYKVMKDGKIDPEESLYWLFQTSINNPEAIWQTSKNSWGSLNNEGRERRCTPRGIFSGFGSVGVLQEAIDDFFMIDGKSIKESPLYEENGIDDEGVPNMYKNREPRFYQNITYSGKVWQKTNKKIYFYKGTPDDNSKADMSYSGYLLYKGMNRDLLNQGSNSKSQFRAGMLFRLADFYLLYAEALNHVNPADPRIIQYVDSVRYRAGIPLLKNIKPEIIGNQEAQERAIRHERRIELFVEGQRYFDVRRWMCAEEEGYKQGGPVHGMDMNATTLVDFMKRTVFETRIFEKRMYLYPIPLDEIQRSKKLIQNPGW</sequence>
<dbReference type="OrthoDB" id="724176at2"/>
<dbReference type="PATRIC" id="fig|1321819.3.peg.2228"/>
<feature type="chain" id="PRO_5004625051" evidence="6">
    <location>
        <begin position="23"/>
        <end position="613"/>
    </location>
</feature>
<dbReference type="EMBL" id="AWSV01000128">
    <property type="protein sequence ID" value="ERI84429.1"/>
    <property type="molecule type" value="Genomic_DNA"/>
</dbReference>
<comment type="caution">
    <text evidence="9">The sequence shown here is derived from an EMBL/GenBank/DDBJ whole genome shotgun (WGS) entry which is preliminary data.</text>
</comment>
<dbReference type="InterPro" id="IPR011990">
    <property type="entry name" value="TPR-like_helical_dom_sf"/>
</dbReference>
<dbReference type="AlphaFoldDB" id="U2C1T8"/>
<dbReference type="InterPro" id="IPR033985">
    <property type="entry name" value="SusD-like_N"/>
</dbReference>
<keyword evidence="5" id="KW-0998">Cell outer membrane</keyword>
<dbReference type="InterPro" id="IPR012944">
    <property type="entry name" value="SusD_RagB_dom"/>
</dbReference>
<evidence type="ECO:0000256" key="2">
    <source>
        <dbReference type="ARBA" id="ARBA00006275"/>
    </source>
</evidence>
<dbReference type="PROSITE" id="PS51257">
    <property type="entry name" value="PROKAR_LIPOPROTEIN"/>
    <property type="match status" value="1"/>
</dbReference>
<evidence type="ECO:0000256" key="6">
    <source>
        <dbReference type="SAM" id="SignalP"/>
    </source>
</evidence>
<dbReference type="GO" id="GO:0009279">
    <property type="term" value="C:cell outer membrane"/>
    <property type="evidence" value="ECO:0007669"/>
    <property type="project" value="UniProtKB-SubCell"/>
</dbReference>
<comment type="similarity">
    <text evidence="2">Belongs to the SusD family.</text>
</comment>
<protein>
    <submittedName>
        <fullName evidence="9">SusD family protein</fullName>
    </submittedName>
</protein>
<evidence type="ECO:0000256" key="5">
    <source>
        <dbReference type="ARBA" id="ARBA00023237"/>
    </source>
</evidence>
<name>U2C1T8_9BACE</name>
<keyword evidence="4" id="KW-0472">Membrane</keyword>
<dbReference type="SUPFAM" id="SSF48452">
    <property type="entry name" value="TPR-like"/>
    <property type="match status" value="1"/>
</dbReference>
<feature type="signal peptide" evidence="6">
    <location>
        <begin position="1"/>
        <end position="22"/>
    </location>
</feature>
<evidence type="ECO:0000256" key="1">
    <source>
        <dbReference type="ARBA" id="ARBA00004442"/>
    </source>
</evidence>